<evidence type="ECO:0000256" key="1">
    <source>
        <dbReference type="SAM" id="SignalP"/>
    </source>
</evidence>
<name>D7G434_ECTSI</name>
<keyword evidence="3" id="KW-1185">Reference proteome</keyword>
<organism evidence="2 3">
    <name type="scientific">Ectocarpus siliculosus</name>
    <name type="common">Brown alga</name>
    <name type="synonym">Conferva siliculosa</name>
    <dbReference type="NCBI Taxonomy" id="2880"/>
    <lineage>
        <taxon>Eukaryota</taxon>
        <taxon>Sar</taxon>
        <taxon>Stramenopiles</taxon>
        <taxon>Ochrophyta</taxon>
        <taxon>PX clade</taxon>
        <taxon>Phaeophyceae</taxon>
        <taxon>Ectocarpales</taxon>
        <taxon>Ectocarpaceae</taxon>
        <taxon>Ectocarpus</taxon>
    </lineage>
</organism>
<proteinExistence type="predicted"/>
<feature type="signal peptide" evidence="1">
    <location>
        <begin position="1"/>
        <end position="18"/>
    </location>
</feature>
<evidence type="ECO:0000313" key="3">
    <source>
        <dbReference type="Proteomes" id="UP000002630"/>
    </source>
</evidence>
<feature type="chain" id="PRO_5003096035" evidence="1">
    <location>
        <begin position="19"/>
        <end position="261"/>
    </location>
</feature>
<dbReference type="InParanoid" id="D7G434"/>
<gene>
    <name evidence="2" type="ORF">Esi_0054_0142</name>
</gene>
<evidence type="ECO:0000313" key="2">
    <source>
        <dbReference type="EMBL" id="CBJ27069.1"/>
    </source>
</evidence>
<dbReference type="Proteomes" id="UP000002630">
    <property type="component" value="Linkage Group LG33"/>
</dbReference>
<keyword evidence="1" id="KW-0732">Signal</keyword>
<reference evidence="2 3" key="1">
    <citation type="journal article" date="2010" name="Nature">
        <title>The Ectocarpus genome and the independent evolution of multicellularity in brown algae.</title>
        <authorList>
            <person name="Cock J.M."/>
            <person name="Sterck L."/>
            <person name="Rouze P."/>
            <person name="Scornet D."/>
            <person name="Allen A.E."/>
            <person name="Amoutzias G."/>
            <person name="Anthouard V."/>
            <person name="Artiguenave F."/>
            <person name="Aury J.M."/>
            <person name="Badger J.H."/>
            <person name="Beszteri B."/>
            <person name="Billiau K."/>
            <person name="Bonnet E."/>
            <person name="Bothwell J.H."/>
            <person name="Bowler C."/>
            <person name="Boyen C."/>
            <person name="Brownlee C."/>
            <person name="Carrano C.J."/>
            <person name="Charrier B."/>
            <person name="Cho G.Y."/>
            <person name="Coelho S.M."/>
            <person name="Collen J."/>
            <person name="Corre E."/>
            <person name="Da Silva C."/>
            <person name="Delage L."/>
            <person name="Delaroque N."/>
            <person name="Dittami S.M."/>
            <person name="Doulbeau S."/>
            <person name="Elias M."/>
            <person name="Farnham G."/>
            <person name="Gachon C.M."/>
            <person name="Gschloessl B."/>
            <person name="Heesch S."/>
            <person name="Jabbari K."/>
            <person name="Jubin C."/>
            <person name="Kawai H."/>
            <person name="Kimura K."/>
            <person name="Kloareg B."/>
            <person name="Kupper F.C."/>
            <person name="Lang D."/>
            <person name="Le Bail A."/>
            <person name="Leblanc C."/>
            <person name="Lerouge P."/>
            <person name="Lohr M."/>
            <person name="Lopez P.J."/>
            <person name="Martens C."/>
            <person name="Maumus F."/>
            <person name="Michel G."/>
            <person name="Miranda-Saavedra D."/>
            <person name="Morales J."/>
            <person name="Moreau H."/>
            <person name="Motomura T."/>
            <person name="Nagasato C."/>
            <person name="Napoli C.A."/>
            <person name="Nelson D.R."/>
            <person name="Nyvall-Collen P."/>
            <person name="Peters A.F."/>
            <person name="Pommier C."/>
            <person name="Potin P."/>
            <person name="Poulain J."/>
            <person name="Quesneville H."/>
            <person name="Read B."/>
            <person name="Rensing S.A."/>
            <person name="Ritter A."/>
            <person name="Rousvoal S."/>
            <person name="Samanta M."/>
            <person name="Samson G."/>
            <person name="Schroeder D.C."/>
            <person name="Segurens B."/>
            <person name="Strittmatter M."/>
            <person name="Tonon T."/>
            <person name="Tregear J.W."/>
            <person name="Valentin K."/>
            <person name="von Dassow P."/>
            <person name="Yamagishi T."/>
            <person name="Van de Peer Y."/>
            <person name="Wincker P."/>
        </authorList>
    </citation>
    <scope>NUCLEOTIDE SEQUENCE [LARGE SCALE GENOMIC DNA]</scope>
    <source>
        <strain evidence="3">Ec32 / CCAP1310/4</strain>
    </source>
</reference>
<sequence>MWRPLKMVTVALCAQVSASQVLIQVKKGTIPSHNFKPGGFDSTLQENTKADGSTEPEHAISLVENGQHSTVATDRGGLQTHRQLDLVFCILVVVIFVATAPRAYRRVLQDGTEEMVIAVDMTITDPVNGAITYPVEFSVAGDGLGTAEIPLTLSSQINDDDTGLCDECTLSFVAGDCLSGPCDTYDKDTTNDNMEIVSSTDLAFEGLQMHGEAGGMLGDTSKFALDNNGVPITSGMGALHGPVKNYRVSGPLGVDFEQLRK</sequence>
<dbReference type="AlphaFoldDB" id="D7G434"/>
<accession>D7G434</accession>
<protein>
    <submittedName>
        <fullName evidence="2">Uncharacterized protein</fullName>
    </submittedName>
</protein>
<dbReference type="EMBL" id="FN648752">
    <property type="protein sequence ID" value="CBJ27069.1"/>
    <property type="molecule type" value="Genomic_DNA"/>
</dbReference>
<dbReference type="EMBL" id="FN649758">
    <property type="protein sequence ID" value="CBJ27069.1"/>
    <property type="molecule type" value="Genomic_DNA"/>
</dbReference>